<dbReference type="InParanoid" id="A0A1C7N5V5"/>
<evidence type="ECO:0000313" key="3">
    <source>
        <dbReference type="Proteomes" id="UP000093000"/>
    </source>
</evidence>
<gene>
    <name evidence="2" type="ORF">A0J61_07571</name>
</gene>
<name>A0A1C7N5V5_9FUNG</name>
<keyword evidence="3" id="KW-1185">Reference proteome</keyword>
<reference evidence="2 3" key="1">
    <citation type="submission" date="2016-03" db="EMBL/GenBank/DDBJ databases">
        <title>Choanephora cucurbitarum.</title>
        <authorList>
            <person name="Min B."/>
            <person name="Park H."/>
            <person name="Park J.-H."/>
            <person name="Shin H.-D."/>
            <person name="Choi I.-G."/>
        </authorList>
    </citation>
    <scope>NUCLEOTIDE SEQUENCE [LARGE SCALE GENOMIC DNA]</scope>
    <source>
        <strain evidence="2 3">KUS-F28377</strain>
    </source>
</reference>
<feature type="region of interest" description="Disordered" evidence="1">
    <location>
        <begin position="88"/>
        <end position="179"/>
    </location>
</feature>
<dbReference type="EMBL" id="LUGH01000517">
    <property type="protein sequence ID" value="OBZ84388.1"/>
    <property type="molecule type" value="Genomic_DNA"/>
</dbReference>
<evidence type="ECO:0008006" key="4">
    <source>
        <dbReference type="Google" id="ProtNLM"/>
    </source>
</evidence>
<proteinExistence type="predicted"/>
<dbReference type="Gene3D" id="2.40.50.40">
    <property type="match status" value="1"/>
</dbReference>
<feature type="region of interest" description="Disordered" evidence="1">
    <location>
        <begin position="40"/>
        <end position="59"/>
    </location>
</feature>
<protein>
    <recommendedName>
        <fullName evidence="4">Chromo shadow domain-containing protein</fullName>
    </recommendedName>
</protein>
<feature type="compositionally biased region" description="Acidic residues" evidence="1">
    <location>
        <begin position="95"/>
        <end position="106"/>
    </location>
</feature>
<organism evidence="2 3">
    <name type="scientific">Choanephora cucurbitarum</name>
    <dbReference type="NCBI Taxonomy" id="101091"/>
    <lineage>
        <taxon>Eukaryota</taxon>
        <taxon>Fungi</taxon>
        <taxon>Fungi incertae sedis</taxon>
        <taxon>Mucoromycota</taxon>
        <taxon>Mucoromycotina</taxon>
        <taxon>Mucoromycetes</taxon>
        <taxon>Mucorales</taxon>
        <taxon>Mucorineae</taxon>
        <taxon>Choanephoraceae</taxon>
        <taxon>Choanephoroideae</taxon>
        <taxon>Choanephora</taxon>
    </lineage>
</organism>
<sequence>MFEHIQSLKKKPILLPSNSITQPVTVVEQPTADMVEETVVEKAPTPTKEPESKKQQSITDLFKSAASEVTSLVLGTKKDTPAAPVTKRMPVVVVNEEEDDDEDEEVNVEHVEPTRLKPSETKVDSNRSTPFQEDTDLDSDDKRSDSSKRKRPTASYSNYFLEQHEMKKRKTSPDTSSSTGDLNDVIFDEKYGISMDWESLAEKIVFVGREIKDAPLYCTVLWKDGVKSVHPVDQVRRKRPDLLIDYFLRQIDKH</sequence>
<dbReference type="Proteomes" id="UP000093000">
    <property type="component" value="Unassembled WGS sequence"/>
</dbReference>
<evidence type="ECO:0000313" key="2">
    <source>
        <dbReference type="EMBL" id="OBZ84388.1"/>
    </source>
</evidence>
<dbReference type="AlphaFoldDB" id="A0A1C7N5V5"/>
<feature type="compositionally biased region" description="Basic and acidic residues" evidence="1">
    <location>
        <begin position="107"/>
        <end position="125"/>
    </location>
</feature>
<evidence type="ECO:0000256" key="1">
    <source>
        <dbReference type="SAM" id="MobiDB-lite"/>
    </source>
</evidence>
<comment type="caution">
    <text evidence="2">The sequence shown here is derived from an EMBL/GenBank/DDBJ whole genome shotgun (WGS) entry which is preliminary data.</text>
</comment>
<dbReference type="OrthoDB" id="433924at2759"/>
<accession>A0A1C7N5V5</accession>